<dbReference type="AlphaFoldDB" id="A0AAV7SQC3"/>
<accession>A0AAV7SQC3</accession>
<keyword evidence="3" id="KW-1185">Reference proteome</keyword>
<protein>
    <submittedName>
        <fullName evidence="2">Uncharacterized protein</fullName>
    </submittedName>
</protein>
<gene>
    <name evidence="2" type="ORF">NDU88_006623</name>
</gene>
<feature type="region of interest" description="Disordered" evidence="1">
    <location>
        <begin position="1"/>
        <end position="70"/>
    </location>
</feature>
<dbReference type="Proteomes" id="UP001066276">
    <property type="component" value="Chromosome 4_2"/>
</dbReference>
<proteinExistence type="predicted"/>
<comment type="caution">
    <text evidence="2">The sequence shown here is derived from an EMBL/GenBank/DDBJ whole genome shotgun (WGS) entry which is preliminary data.</text>
</comment>
<evidence type="ECO:0000256" key="1">
    <source>
        <dbReference type="SAM" id="MobiDB-lite"/>
    </source>
</evidence>
<feature type="compositionally biased region" description="Basic and acidic residues" evidence="1">
    <location>
        <begin position="36"/>
        <end position="55"/>
    </location>
</feature>
<evidence type="ECO:0000313" key="3">
    <source>
        <dbReference type="Proteomes" id="UP001066276"/>
    </source>
</evidence>
<reference evidence="2" key="1">
    <citation type="journal article" date="2022" name="bioRxiv">
        <title>Sequencing and chromosome-scale assembly of the giantPleurodeles waltlgenome.</title>
        <authorList>
            <person name="Brown T."/>
            <person name="Elewa A."/>
            <person name="Iarovenko S."/>
            <person name="Subramanian E."/>
            <person name="Araus A.J."/>
            <person name="Petzold A."/>
            <person name="Susuki M."/>
            <person name="Suzuki K.-i.T."/>
            <person name="Hayashi T."/>
            <person name="Toyoda A."/>
            <person name="Oliveira C."/>
            <person name="Osipova E."/>
            <person name="Leigh N.D."/>
            <person name="Simon A."/>
            <person name="Yun M.H."/>
        </authorList>
    </citation>
    <scope>NUCLEOTIDE SEQUENCE</scope>
    <source>
        <strain evidence="2">20211129_DDA</strain>
        <tissue evidence="2">Liver</tissue>
    </source>
</reference>
<name>A0AAV7SQC3_PLEWA</name>
<sequence length="70" mass="7622">MGKRGRNKAALPSLARTGQSLPKQGALAGMLQRRLVSRERESSALRTERRGDCRAGRGAAGVTKQWSESR</sequence>
<organism evidence="2 3">
    <name type="scientific">Pleurodeles waltl</name>
    <name type="common">Iberian ribbed newt</name>
    <dbReference type="NCBI Taxonomy" id="8319"/>
    <lineage>
        <taxon>Eukaryota</taxon>
        <taxon>Metazoa</taxon>
        <taxon>Chordata</taxon>
        <taxon>Craniata</taxon>
        <taxon>Vertebrata</taxon>
        <taxon>Euteleostomi</taxon>
        <taxon>Amphibia</taxon>
        <taxon>Batrachia</taxon>
        <taxon>Caudata</taxon>
        <taxon>Salamandroidea</taxon>
        <taxon>Salamandridae</taxon>
        <taxon>Pleurodelinae</taxon>
        <taxon>Pleurodeles</taxon>
    </lineage>
</organism>
<evidence type="ECO:0000313" key="2">
    <source>
        <dbReference type="EMBL" id="KAJ1166215.1"/>
    </source>
</evidence>
<dbReference type="EMBL" id="JANPWB010000008">
    <property type="protein sequence ID" value="KAJ1166215.1"/>
    <property type="molecule type" value="Genomic_DNA"/>
</dbReference>